<dbReference type="InterPro" id="IPR036182">
    <property type="entry name" value="PCuAC_sf"/>
</dbReference>
<dbReference type="AlphaFoldDB" id="A0A1R4GWT2"/>
<feature type="compositionally biased region" description="Low complexity" evidence="1">
    <location>
        <begin position="33"/>
        <end position="52"/>
    </location>
</feature>
<name>A0A1R4GWT2_9MICC</name>
<evidence type="ECO:0000313" key="4">
    <source>
        <dbReference type="Proteomes" id="UP000195913"/>
    </source>
</evidence>
<gene>
    <name evidence="3" type="ORF">FM101_15435</name>
</gene>
<dbReference type="Proteomes" id="UP000195913">
    <property type="component" value="Unassembled WGS sequence"/>
</dbReference>
<feature type="signal peptide" evidence="2">
    <location>
        <begin position="1"/>
        <end position="25"/>
    </location>
</feature>
<dbReference type="InterPro" id="IPR007410">
    <property type="entry name" value="LpqE-like"/>
</dbReference>
<feature type="chain" id="PRO_5038378881" evidence="2">
    <location>
        <begin position="26"/>
        <end position="180"/>
    </location>
</feature>
<evidence type="ECO:0000313" key="3">
    <source>
        <dbReference type="EMBL" id="SJM72601.1"/>
    </source>
</evidence>
<keyword evidence="4" id="KW-1185">Reference proteome</keyword>
<dbReference type="EMBL" id="FUHW01000053">
    <property type="protein sequence ID" value="SJM72601.1"/>
    <property type="molecule type" value="Genomic_DNA"/>
</dbReference>
<dbReference type="SUPFAM" id="SSF110087">
    <property type="entry name" value="DR1885-like metal-binding protein"/>
    <property type="match status" value="1"/>
</dbReference>
<dbReference type="Pfam" id="PF04314">
    <property type="entry name" value="PCuAC"/>
    <property type="match status" value="1"/>
</dbReference>
<proteinExistence type="predicted"/>
<dbReference type="Gene3D" id="2.60.40.1890">
    <property type="entry name" value="PCu(A)C copper chaperone"/>
    <property type="match status" value="1"/>
</dbReference>
<keyword evidence="2" id="KW-0732">Signal</keyword>
<dbReference type="PANTHER" id="PTHR36302:SF1">
    <property type="entry name" value="COPPER CHAPERONE PCU(A)C"/>
    <property type="match status" value="1"/>
</dbReference>
<organism evidence="3 4">
    <name type="scientific">Arthrobacter rhombi</name>
    <dbReference type="NCBI Taxonomy" id="71253"/>
    <lineage>
        <taxon>Bacteria</taxon>
        <taxon>Bacillati</taxon>
        <taxon>Actinomycetota</taxon>
        <taxon>Actinomycetes</taxon>
        <taxon>Micrococcales</taxon>
        <taxon>Micrococcaceae</taxon>
        <taxon>Arthrobacter</taxon>
    </lineage>
</organism>
<evidence type="ECO:0000256" key="2">
    <source>
        <dbReference type="SAM" id="SignalP"/>
    </source>
</evidence>
<dbReference type="PANTHER" id="PTHR36302">
    <property type="entry name" value="BLR7088 PROTEIN"/>
    <property type="match status" value="1"/>
</dbReference>
<feature type="region of interest" description="Disordered" evidence="1">
    <location>
        <begin position="33"/>
        <end position="55"/>
    </location>
</feature>
<sequence>MNITLSAPRSTAAAALVAAASLALAGCAANADNAADAGSSSSAQTASDQAHAVEVQDGWTKATDADMSGSFGTLTNTSDSEAVLVKAQSDEAGMVQLHEMAGTSGSTSMQEKEDGISIPAGESAELAPGGDHIMLMKLKNELKAGDPVDITLTYADGSTAVVPFTTKDYSGADESYSEQK</sequence>
<protein>
    <submittedName>
        <fullName evidence="3">Copper metallochaperone, bacterial analog of Cox17 protein</fullName>
    </submittedName>
</protein>
<reference evidence="3 4" key="1">
    <citation type="submission" date="2017-02" db="EMBL/GenBank/DDBJ databases">
        <authorList>
            <person name="Peterson S.W."/>
        </authorList>
    </citation>
    <scope>NUCLEOTIDE SEQUENCE [LARGE SCALE GENOMIC DNA]</scope>
    <source>
        <strain evidence="3 4">B Ar 00.02</strain>
    </source>
</reference>
<dbReference type="RefSeq" id="WP_087001224.1">
    <property type="nucleotide sequence ID" value="NZ_FUHW01000053.1"/>
</dbReference>
<dbReference type="InterPro" id="IPR058248">
    <property type="entry name" value="Lxx211020-like"/>
</dbReference>
<accession>A0A1R4GWT2</accession>
<evidence type="ECO:0000256" key="1">
    <source>
        <dbReference type="SAM" id="MobiDB-lite"/>
    </source>
</evidence>